<accession>A0ABW4HHD5</accession>
<name>A0ABW4HHD5_9FLAO</name>
<dbReference type="Proteomes" id="UP001597138">
    <property type="component" value="Unassembled WGS sequence"/>
</dbReference>
<evidence type="ECO:0000313" key="2">
    <source>
        <dbReference type="Proteomes" id="UP001597138"/>
    </source>
</evidence>
<dbReference type="EMBL" id="JBHUDZ010000016">
    <property type="protein sequence ID" value="MFD1604761.1"/>
    <property type="molecule type" value="Genomic_DNA"/>
</dbReference>
<comment type="caution">
    <text evidence="1">The sequence shown here is derived from an EMBL/GenBank/DDBJ whole genome shotgun (WGS) entry which is preliminary data.</text>
</comment>
<proteinExistence type="predicted"/>
<reference evidence="2" key="1">
    <citation type="journal article" date="2019" name="Int. J. Syst. Evol. Microbiol.">
        <title>The Global Catalogue of Microorganisms (GCM) 10K type strain sequencing project: providing services to taxonomists for standard genome sequencing and annotation.</title>
        <authorList>
            <consortium name="The Broad Institute Genomics Platform"/>
            <consortium name="The Broad Institute Genome Sequencing Center for Infectious Disease"/>
            <person name="Wu L."/>
            <person name="Ma J."/>
        </authorList>
    </citation>
    <scope>NUCLEOTIDE SEQUENCE [LARGE SCALE GENOMIC DNA]</scope>
    <source>
        <strain evidence="2">CCUG 70865</strain>
    </source>
</reference>
<sequence length="130" mass="14809">MEGHFEDLALTVRAKNLQVPYHLKDECLFLTVRTDVLGLLCDPGTEIYSFGPAPDNTADGNDELLEDGVFYRIIGYQNNLGINLQSSAEEILGAFHYLIKNFEPRWTTIFTEEGPAKKEITIEMMYQQVF</sequence>
<dbReference type="RefSeq" id="WP_379815852.1">
    <property type="nucleotide sequence ID" value="NZ_JBHUDZ010000016.1"/>
</dbReference>
<organism evidence="1 2">
    <name type="scientific">Flavobacterium artemisiae</name>
    <dbReference type="NCBI Taxonomy" id="2126556"/>
    <lineage>
        <taxon>Bacteria</taxon>
        <taxon>Pseudomonadati</taxon>
        <taxon>Bacteroidota</taxon>
        <taxon>Flavobacteriia</taxon>
        <taxon>Flavobacteriales</taxon>
        <taxon>Flavobacteriaceae</taxon>
        <taxon>Flavobacterium</taxon>
    </lineage>
</organism>
<gene>
    <name evidence="1" type="ORF">ACFSC2_18635</name>
</gene>
<evidence type="ECO:0000313" key="1">
    <source>
        <dbReference type="EMBL" id="MFD1604761.1"/>
    </source>
</evidence>
<keyword evidence="2" id="KW-1185">Reference proteome</keyword>
<protein>
    <submittedName>
        <fullName evidence="1">Uncharacterized protein</fullName>
    </submittedName>
</protein>